<accession>A0AAD6WQX9</accession>
<evidence type="ECO:0000313" key="3">
    <source>
        <dbReference type="Proteomes" id="UP001218188"/>
    </source>
</evidence>
<dbReference type="EMBL" id="JARJCM010000264">
    <property type="protein sequence ID" value="KAJ7020406.1"/>
    <property type="molecule type" value="Genomic_DNA"/>
</dbReference>
<evidence type="ECO:0000259" key="1">
    <source>
        <dbReference type="PROSITE" id="PS50181"/>
    </source>
</evidence>
<sequence>MTNIGGISYPLSTLSLYSSSASNPSRSFKWSCHTSGHPSLPMATISRANEIGAVGDRLSALPVELFAIILPSLKLGDRIALSRTSRKFRALCAQELQLCVKDLLRRFNLGHAEIRFMQTATFTVLCGHCISHLVDYTFEPPQIDFVTPSVTYKSVVRFFELATGLEPRSPLLDNLYTSDGTTVSVKFGDPTQTNFIRVARSITDNALDSVTYAAFSHLIGAVTHYGLWLAYAQTSIRKHTMPNRDCLDFTDPATDDRIQIDYSLLHAHFEIDSELRWFHECGRTWECPMTPRTTVDNGCLSLFFPNPPMGQTDAPSNVYPSKTSMAWSLGGRCCSWGMKSVNCGVEMHWWQKRLRFDGCKRTVCGISSDLTKRPVEIGMFLILLLCYLFILAPGKQYLSLRTLDILDIHNVRGGIGFKEHFLANTVHGIDFIATRDRGAPGGSRWSFKRCDQDDVTVPSLSYRLPLRPFFANIFGQLDYKRDMSPQSQADGSIFMRLCCPTNVGCRVQKAYQDQLEQLKDALVEDVRFADSDTVSSSWLSLASGRTVFQQKEGCFYLLVPPEVWKDRAIAGGVFEADVSLSRFQQEVRGEISQDEPIPVISTPTTFVEMTTEYLERYLSSGSESLAFVRYPEDLLPIRDRASADGARFTFKDARITDYHPHDDPSVLWPTTSARGRQKSFQCHLFGEIATVLELTREKSVGIELRCPVGVTCCAARLFCDQLCVLRTLINKDCEDAVGECATSWFGLDTHDSDAYMAADTFWVYCVPGRAKKYSDLVAELKVGMAIDVEVGFQRFDLQDEDVVFSLVMRLINCPSCAFLNDLQHYYMAATRVAFLDERMLPRRGESYICDITPVPSDCKFCK</sequence>
<dbReference type="Proteomes" id="UP001218188">
    <property type="component" value="Unassembled WGS sequence"/>
</dbReference>
<organism evidence="2 3">
    <name type="scientific">Mycena alexandri</name>
    <dbReference type="NCBI Taxonomy" id="1745969"/>
    <lineage>
        <taxon>Eukaryota</taxon>
        <taxon>Fungi</taxon>
        <taxon>Dikarya</taxon>
        <taxon>Basidiomycota</taxon>
        <taxon>Agaricomycotina</taxon>
        <taxon>Agaricomycetes</taxon>
        <taxon>Agaricomycetidae</taxon>
        <taxon>Agaricales</taxon>
        <taxon>Marasmiineae</taxon>
        <taxon>Mycenaceae</taxon>
        <taxon>Mycena</taxon>
    </lineage>
</organism>
<dbReference type="CDD" id="cd09917">
    <property type="entry name" value="F-box_SF"/>
    <property type="match status" value="1"/>
</dbReference>
<protein>
    <recommendedName>
        <fullName evidence="1">F-box domain-containing protein</fullName>
    </recommendedName>
</protein>
<reference evidence="2" key="1">
    <citation type="submission" date="2023-03" db="EMBL/GenBank/DDBJ databases">
        <title>Massive genome expansion in bonnet fungi (Mycena s.s.) driven by repeated elements and novel gene families across ecological guilds.</title>
        <authorList>
            <consortium name="Lawrence Berkeley National Laboratory"/>
            <person name="Harder C.B."/>
            <person name="Miyauchi S."/>
            <person name="Viragh M."/>
            <person name="Kuo A."/>
            <person name="Thoen E."/>
            <person name="Andreopoulos B."/>
            <person name="Lu D."/>
            <person name="Skrede I."/>
            <person name="Drula E."/>
            <person name="Henrissat B."/>
            <person name="Morin E."/>
            <person name="Kohler A."/>
            <person name="Barry K."/>
            <person name="LaButti K."/>
            <person name="Morin E."/>
            <person name="Salamov A."/>
            <person name="Lipzen A."/>
            <person name="Mereny Z."/>
            <person name="Hegedus B."/>
            <person name="Baldrian P."/>
            <person name="Stursova M."/>
            <person name="Weitz H."/>
            <person name="Taylor A."/>
            <person name="Grigoriev I.V."/>
            <person name="Nagy L.G."/>
            <person name="Martin F."/>
            <person name="Kauserud H."/>
        </authorList>
    </citation>
    <scope>NUCLEOTIDE SEQUENCE</scope>
    <source>
        <strain evidence="2">CBHHK200</strain>
    </source>
</reference>
<dbReference type="SUPFAM" id="SSF81383">
    <property type="entry name" value="F-box domain"/>
    <property type="match status" value="1"/>
</dbReference>
<dbReference type="InterPro" id="IPR036047">
    <property type="entry name" value="F-box-like_dom_sf"/>
</dbReference>
<dbReference type="AlphaFoldDB" id="A0AAD6WQX9"/>
<dbReference type="InterPro" id="IPR001810">
    <property type="entry name" value="F-box_dom"/>
</dbReference>
<keyword evidence="3" id="KW-1185">Reference proteome</keyword>
<feature type="domain" description="F-box" evidence="1">
    <location>
        <begin position="55"/>
        <end position="107"/>
    </location>
</feature>
<comment type="caution">
    <text evidence="2">The sequence shown here is derived from an EMBL/GenBank/DDBJ whole genome shotgun (WGS) entry which is preliminary data.</text>
</comment>
<proteinExistence type="predicted"/>
<dbReference type="PROSITE" id="PS50181">
    <property type="entry name" value="FBOX"/>
    <property type="match status" value="1"/>
</dbReference>
<evidence type="ECO:0000313" key="2">
    <source>
        <dbReference type="EMBL" id="KAJ7020406.1"/>
    </source>
</evidence>
<name>A0AAD6WQX9_9AGAR</name>
<gene>
    <name evidence="2" type="ORF">C8F04DRAFT_1196681</name>
</gene>